<gene>
    <name evidence="2" type="ORF">EZS27_020695</name>
</gene>
<organism evidence="2">
    <name type="scientific">termite gut metagenome</name>
    <dbReference type="NCBI Taxonomy" id="433724"/>
    <lineage>
        <taxon>unclassified sequences</taxon>
        <taxon>metagenomes</taxon>
        <taxon>organismal metagenomes</taxon>
    </lineage>
</organism>
<protein>
    <recommendedName>
        <fullName evidence="1">THIF-type NAD/FAD binding fold domain-containing protein</fullName>
    </recommendedName>
</protein>
<accession>A0A5J4RA87</accession>
<dbReference type="AlphaFoldDB" id="A0A5J4RA87"/>
<dbReference type="EMBL" id="SNRY01001479">
    <property type="protein sequence ID" value="KAA6330612.1"/>
    <property type="molecule type" value="Genomic_DNA"/>
</dbReference>
<dbReference type="Gene3D" id="3.40.50.720">
    <property type="entry name" value="NAD(P)-binding Rossmann-like Domain"/>
    <property type="match status" value="1"/>
</dbReference>
<evidence type="ECO:0000313" key="2">
    <source>
        <dbReference type="EMBL" id="KAA6330612.1"/>
    </source>
</evidence>
<evidence type="ECO:0000259" key="1">
    <source>
        <dbReference type="Pfam" id="PF00899"/>
    </source>
</evidence>
<dbReference type="InterPro" id="IPR035985">
    <property type="entry name" value="Ubiquitin-activating_enz"/>
</dbReference>
<comment type="caution">
    <text evidence="2">The sequence shown here is derived from an EMBL/GenBank/DDBJ whole genome shotgun (WGS) entry which is preliminary data.</text>
</comment>
<dbReference type="GO" id="GO:0008641">
    <property type="term" value="F:ubiquitin-like modifier activating enzyme activity"/>
    <property type="evidence" value="ECO:0007669"/>
    <property type="project" value="InterPro"/>
</dbReference>
<reference evidence="2" key="1">
    <citation type="submission" date="2019-03" db="EMBL/GenBank/DDBJ databases">
        <title>Single cell metagenomics reveals metabolic interactions within the superorganism composed of flagellate Streblomastix strix and complex community of Bacteroidetes bacteria on its surface.</title>
        <authorList>
            <person name="Treitli S.C."/>
            <person name="Kolisko M."/>
            <person name="Husnik F."/>
            <person name="Keeling P."/>
            <person name="Hampl V."/>
        </authorList>
    </citation>
    <scope>NUCLEOTIDE SEQUENCE</scope>
    <source>
        <strain evidence="2">STM</strain>
    </source>
</reference>
<dbReference type="InterPro" id="IPR000594">
    <property type="entry name" value="ThiF_NAD_FAD-bd"/>
</dbReference>
<dbReference type="SUPFAM" id="SSF69572">
    <property type="entry name" value="Activating enzymes of the ubiquitin-like proteins"/>
    <property type="match status" value="1"/>
</dbReference>
<feature type="domain" description="THIF-type NAD/FAD binding fold" evidence="1">
    <location>
        <begin position="324"/>
        <end position="442"/>
    </location>
</feature>
<proteinExistence type="predicted"/>
<dbReference type="Pfam" id="PF00899">
    <property type="entry name" value="ThiF"/>
    <property type="match status" value="1"/>
</dbReference>
<name>A0A5J4RA87_9ZZZZ</name>
<sequence>MVDKLKKHIAEIPFVSKINFLEQRDFFIIGNVEIGFDELREPLSFDVQIAPSYPFKSQGSETIRFLNNELLMYNHVMEDGSICIHTLHNTDIKEKLKIDFLSLKNWIIKYYINKENDINYEHIIVNIEPIENCYYSYIFSNVDYFFKKGDFGTVNISSLNRGVYKEKLILNYLVQKFDSYQTHKQIDIQWSNLYKSLPLDYLGAFYFTENIPAKYGRFAFSNWLDLEPYLSKDFLEFLYHFGQKNSKEDKDRIMPLFLGYKISDTEVYWQVTMIKVGKLPIEGIPKKVNGIKTGLWESKLIDKKIDWVLTHDASYKYFFGRGTLCEHLTNAKILIIGIGAVGSMLAKGLAKGGCQSIGIIDYDVKEPENVCRSEYEFNTGIVDKVYELSQILMKTSPFVNVKPLDHHYFEQITKIWIKEKGAKEAFSKFLNEYDLIFDCSTDNDLMYILDALELSCDIINLSITNHANDLVCAFYPNIYHFVSTQFEAILNNDVTDLYNPIGCWNPTFKASYNDINLLVQMALKQINIVYQQNKVKNNFIIRTNENVCNLKIEEY</sequence>